<dbReference type="SMART" id="SM00341">
    <property type="entry name" value="HRDC"/>
    <property type="match status" value="1"/>
</dbReference>
<dbReference type="EMBL" id="LT629772">
    <property type="protein sequence ID" value="SDT48147.1"/>
    <property type="molecule type" value="Genomic_DNA"/>
</dbReference>
<dbReference type="GO" id="GO:0006139">
    <property type="term" value="P:nucleobase-containing compound metabolic process"/>
    <property type="evidence" value="ECO:0007669"/>
    <property type="project" value="InterPro"/>
</dbReference>
<dbReference type="STRING" id="630515.SAMN04489812_6142"/>
<dbReference type="GO" id="GO:0003676">
    <property type="term" value="F:nucleic acid binding"/>
    <property type="evidence" value="ECO:0007669"/>
    <property type="project" value="InterPro"/>
</dbReference>
<reference evidence="3 4" key="1">
    <citation type="submission" date="2016-10" db="EMBL/GenBank/DDBJ databases">
        <authorList>
            <person name="de Groot N.N."/>
        </authorList>
    </citation>
    <scope>NUCLEOTIDE SEQUENCE [LARGE SCALE GENOMIC DNA]</scope>
    <source>
        <strain evidence="3 4">DSM 21800</strain>
    </source>
</reference>
<evidence type="ECO:0000313" key="4">
    <source>
        <dbReference type="Proteomes" id="UP000199103"/>
    </source>
</evidence>
<dbReference type="GO" id="GO:0008408">
    <property type="term" value="F:3'-5' exonuclease activity"/>
    <property type="evidence" value="ECO:0007669"/>
    <property type="project" value="InterPro"/>
</dbReference>
<dbReference type="InterPro" id="IPR044876">
    <property type="entry name" value="HRDC_dom_sf"/>
</dbReference>
<feature type="region of interest" description="Disordered" evidence="1">
    <location>
        <begin position="89"/>
        <end position="138"/>
    </location>
</feature>
<accession>A0A1H2AQS1</accession>
<sequence>MTSDDDVRILKEPADGLGEVIVDLPGLRSAITALSGGDGPVAIDAERAHGFRYSQRAYLIQLRRHGAGTVLLDPIALAAVTAEEPQTSARKIAAASPGSATAGAGTDPTRSADSQSAASTTAGKGRRQRPSRQAATAPADLSGIADAIGDAEWVIHAATQDLPCLVEIGLVPSRLFDTELAGRLLGYPRVNLGTLIEELFGVRLLKEHSAADWSTRPLPRDWLNYAALDVELLVELRDALAAQLVETGKDEWARQEFGWLAARAAWPAEARPDPWRRTSGIHKVRNRRGLAIVAELWRVRDQIARRNDKAPGRVLADSAITELAALRDVGPDSVGTVPSFRRRPANRYRTNWVGAVTRALELPESELPPMHRHSEGPPQQARQWASKDPAAADRLHAVRDALTEKAEELELPVENLLTPDHLRRLTWRPPKDPDERAVNDMLGGFGARPWQREIVVPIITPLLQASS</sequence>
<dbReference type="Pfam" id="PF00570">
    <property type="entry name" value="HRDC"/>
    <property type="match status" value="1"/>
</dbReference>
<dbReference type="Gene3D" id="3.30.420.10">
    <property type="entry name" value="Ribonuclease H-like superfamily/Ribonuclease H"/>
    <property type="match status" value="2"/>
</dbReference>
<dbReference type="InterPro" id="IPR002121">
    <property type="entry name" value="HRDC_dom"/>
</dbReference>
<dbReference type="Pfam" id="PF01612">
    <property type="entry name" value="DNA_pol_A_exo1"/>
    <property type="match status" value="1"/>
</dbReference>
<dbReference type="SUPFAM" id="SSF47819">
    <property type="entry name" value="HRDC-like"/>
    <property type="match status" value="1"/>
</dbReference>
<dbReference type="SUPFAM" id="SSF53098">
    <property type="entry name" value="Ribonuclease H-like"/>
    <property type="match status" value="1"/>
</dbReference>
<evidence type="ECO:0000313" key="3">
    <source>
        <dbReference type="EMBL" id="SDT48147.1"/>
    </source>
</evidence>
<dbReference type="RefSeq" id="WP_407939634.1">
    <property type="nucleotide sequence ID" value="NZ_LT629772.1"/>
</dbReference>
<dbReference type="SMART" id="SM00474">
    <property type="entry name" value="35EXOc"/>
    <property type="match status" value="1"/>
</dbReference>
<dbReference type="PROSITE" id="PS50967">
    <property type="entry name" value="HRDC"/>
    <property type="match status" value="1"/>
</dbReference>
<dbReference type="GO" id="GO:0000166">
    <property type="term" value="F:nucleotide binding"/>
    <property type="evidence" value="ECO:0007669"/>
    <property type="project" value="InterPro"/>
</dbReference>
<proteinExistence type="predicted"/>
<gene>
    <name evidence="3" type="ORF">SAMN04489812_6142</name>
</gene>
<dbReference type="InterPro" id="IPR051086">
    <property type="entry name" value="RNase_D-like"/>
</dbReference>
<organism evidence="3 4">
    <name type="scientific">Microlunatus soli</name>
    <dbReference type="NCBI Taxonomy" id="630515"/>
    <lineage>
        <taxon>Bacteria</taxon>
        <taxon>Bacillati</taxon>
        <taxon>Actinomycetota</taxon>
        <taxon>Actinomycetes</taxon>
        <taxon>Propionibacteriales</taxon>
        <taxon>Propionibacteriaceae</taxon>
        <taxon>Microlunatus</taxon>
    </lineage>
</organism>
<dbReference type="CDD" id="cd06142">
    <property type="entry name" value="RNaseD_exo"/>
    <property type="match status" value="1"/>
</dbReference>
<evidence type="ECO:0000259" key="2">
    <source>
        <dbReference type="PROSITE" id="PS50967"/>
    </source>
</evidence>
<feature type="domain" description="HRDC" evidence="2">
    <location>
        <begin position="286"/>
        <end position="366"/>
    </location>
</feature>
<dbReference type="InterPro" id="IPR041605">
    <property type="entry name" value="Exo_C"/>
</dbReference>
<dbReference type="Gene3D" id="1.10.150.80">
    <property type="entry name" value="HRDC domain"/>
    <property type="match status" value="2"/>
</dbReference>
<dbReference type="InterPro" id="IPR002562">
    <property type="entry name" value="3'-5'_exonuclease_dom"/>
</dbReference>
<protein>
    <submittedName>
        <fullName evidence="3">Ribonuclease D</fullName>
    </submittedName>
</protein>
<feature type="compositionally biased region" description="Low complexity" evidence="1">
    <location>
        <begin position="93"/>
        <end position="122"/>
    </location>
</feature>
<dbReference type="Proteomes" id="UP000199103">
    <property type="component" value="Chromosome I"/>
</dbReference>
<dbReference type="AlphaFoldDB" id="A0A1H2AQS1"/>
<name>A0A1H2AQS1_9ACTN</name>
<dbReference type="PANTHER" id="PTHR47649">
    <property type="entry name" value="RIBONUCLEASE D"/>
    <property type="match status" value="1"/>
</dbReference>
<evidence type="ECO:0000256" key="1">
    <source>
        <dbReference type="SAM" id="MobiDB-lite"/>
    </source>
</evidence>
<dbReference type="InterPro" id="IPR036397">
    <property type="entry name" value="RNaseH_sf"/>
</dbReference>
<keyword evidence="4" id="KW-1185">Reference proteome</keyword>
<dbReference type="InterPro" id="IPR012337">
    <property type="entry name" value="RNaseH-like_sf"/>
</dbReference>
<dbReference type="InterPro" id="IPR010997">
    <property type="entry name" value="HRDC-like_sf"/>
</dbReference>
<feature type="region of interest" description="Disordered" evidence="1">
    <location>
        <begin position="367"/>
        <end position="388"/>
    </location>
</feature>
<dbReference type="PANTHER" id="PTHR47649:SF1">
    <property type="entry name" value="RIBONUCLEASE D"/>
    <property type="match status" value="1"/>
</dbReference>
<dbReference type="Pfam" id="PF18305">
    <property type="entry name" value="DNA_pol_A_exoN"/>
    <property type="match status" value="1"/>
</dbReference>